<accession>A0A6I4M218</accession>
<keyword evidence="3" id="KW-0378">Hydrolase</keyword>
<dbReference type="GO" id="GO:0008237">
    <property type="term" value="F:metallopeptidase activity"/>
    <property type="evidence" value="ECO:0007669"/>
    <property type="project" value="UniProtKB-KW"/>
</dbReference>
<dbReference type="InterPro" id="IPR037518">
    <property type="entry name" value="MPN"/>
</dbReference>
<dbReference type="Proteomes" id="UP000471147">
    <property type="component" value="Unassembled WGS sequence"/>
</dbReference>
<gene>
    <name evidence="8" type="primary">radC</name>
    <name evidence="8" type="ORF">EUU23_10440</name>
</gene>
<keyword evidence="1" id="KW-0645">Protease</keyword>
<keyword evidence="4" id="KW-0862">Zinc</keyword>
<organism evidence="8 9">
    <name type="scientific">Sphingorhabdus profundilacus</name>
    <dbReference type="NCBI Taxonomy" id="2509718"/>
    <lineage>
        <taxon>Bacteria</taxon>
        <taxon>Pseudomonadati</taxon>
        <taxon>Pseudomonadota</taxon>
        <taxon>Alphaproteobacteria</taxon>
        <taxon>Sphingomonadales</taxon>
        <taxon>Sphingomonadaceae</taxon>
        <taxon>Sphingorhabdus</taxon>
    </lineage>
</organism>
<dbReference type="NCBIfam" id="TIGR00608">
    <property type="entry name" value="radc"/>
    <property type="match status" value="1"/>
</dbReference>
<dbReference type="CDD" id="cd08071">
    <property type="entry name" value="MPN_DUF2466"/>
    <property type="match status" value="1"/>
</dbReference>
<dbReference type="PROSITE" id="PS50249">
    <property type="entry name" value="MPN"/>
    <property type="match status" value="1"/>
</dbReference>
<dbReference type="GO" id="GO:0046872">
    <property type="term" value="F:metal ion binding"/>
    <property type="evidence" value="ECO:0007669"/>
    <property type="project" value="UniProtKB-KW"/>
</dbReference>
<comment type="caution">
    <text evidence="8">The sequence shown here is derived from an EMBL/GenBank/DDBJ whole genome shotgun (WGS) entry which is preliminary data.</text>
</comment>
<dbReference type="EMBL" id="SDWJ01000002">
    <property type="protein sequence ID" value="MVZ98110.1"/>
    <property type="molecule type" value="Genomic_DNA"/>
</dbReference>
<dbReference type="GO" id="GO:0006508">
    <property type="term" value="P:proteolysis"/>
    <property type="evidence" value="ECO:0007669"/>
    <property type="project" value="UniProtKB-KW"/>
</dbReference>
<evidence type="ECO:0000256" key="1">
    <source>
        <dbReference type="ARBA" id="ARBA00022670"/>
    </source>
</evidence>
<dbReference type="InterPro" id="IPR025657">
    <property type="entry name" value="RadC_JAB"/>
</dbReference>
<feature type="domain" description="MPN" evidence="7">
    <location>
        <begin position="157"/>
        <end position="279"/>
    </location>
</feature>
<name>A0A6I4M218_9SPHN</name>
<evidence type="ECO:0000313" key="9">
    <source>
        <dbReference type="Proteomes" id="UP000471147"/>
    </source>
</evidence>
<reference evidence="8 9" key="1">
    <citation type="submission" date="2019-01" db="EMBL/GenBank/DDBJ databases">
        <title>Sphingorhabdus lacus sp.nov., isolated from an oligotrophic freshwater lake.</title>
        <authorList>
            <person name="Park M."/>
        </authorList>
    </citation>
    <scope>NUCLEOTIDE SEQUENCE [LARGE SCALE GENOMIC DNA]</scope>
    <source>
        <strain evidence="8 9">IMCC26285</strain>
    </source>
</reference>
<evidence type="ECO:0000256" key="2">
    <source>
        <dbReference type="ARBA" id="ARBA00022723"/>
    </source>
</evidence>
<keyword evidence="5" id="KW-0482">Metalloprotease</keyword>
<dbReference type="InterPro" id="IPR001405">
    <property type="entry name" value="UPF0758"/>
</dbReference>
<proteinExistence type="inferred from homology"/>
<keyword evidence="9" id="KW-1185">Reference proteome</keyword>
<evidence type="ECO:0000313" key="8">
    <source>
        <dbReference type="EMBL" id="MVZ98110.1"/>
    </source>
</evidence>
<protein>
    <submittedName>
        <fullName evidence="8">DNA repair protein RadC</fullName>
    </submittedName>
</protein>
<evidence type="ECO:0000256" key="6">
    <source>
        <dbReference type="RuleBase" id="RU003797"/>
    </source>
</evidence>
<sequence>MAAPQYQRFAGRCDCASGLHLDSDPFARVLASAHYRMADSGGNNSRGEQFCPQSVTECLRDQSGNLGLPTVRDNIRSFTSGPSETKVAQLKAVLGSGVSEAKIRALLVRFGNYPTLLAADSDELAVILGNRSRAAKLKSIMQIGAEFAQPTEIDHPVIRNCADLVRYLQIVIGGCRIETFRVLFLDTHNRIIADEQLWSGTVSEVQIYPREIIRRALELDSSALIAAHNHPSNFLAPSQADIDMTRKLIHAADMLGIALHDHFIVSASSYHSMRFHKSVDPWGSVGSHS</sequence>
<dbReference type="PANTHER" id="PTHR30471:SF3">
    <property type="entry name" value="UPF0758 PROTEIN YEES-RELATED"/>
    <property type="match status" value="1"/>
</dbReference>
<comment type="similarity">
    <text evidence="6">Belongs to the UPF0758 family.</text>
</comment>
<dbReference type="Gene3D" id="3.40.140.10">
    <property type="entry name" value="Cytidine Deaminase, domain 2"/>
    <property type="match status" value="1"/>
</dbReference>
<evidence type="ECO:0000256" key="4">
    <source>
        <dbReference type="ARBA" id="ARBA00022833"/>
    </source>
</evidence>
<evidence type="ECO:0000256" key="5">
    <source>
        <dbReference type="ARBA" id="ARBA00023049"/>
    </source>
</evidence>
<dbReference type="AlphaFoldDB" id="A0A6I4M218"/>
<dbReference type="PANTHER" id="PTHR30471">
    <property type="entry name" value="DNA REPAIR PROTEIN RADC"/>
    <property type="match status" value="1"/>
</dbReference>
<evidence type="ECO:0000256" key="3">
    <source>
        <dbReference type="ARBA" id="ARBA00022801"/>
    </source>
</evidence>
<dbReference type="Pfam" id="PF04002">
    <property type="entry name" value="RadC"/>
    <property type="match status" value="1"/>
</dbReference>
<keyword evidence="2" id="KW-0479">Metal-binding</keyword>
<evidence type="ECO:0000259" key="7">
    <source>
        <dbReference type="PROSITE" id="PS50249"/>
    </source>
</evidence>